<evidence type="ECO:0000313" key="5">
    <source>
        <dbReference type="EMBL" id="KAK3935253.1"/>
    </source>
</evidence>
<evidence type="ECO:0000256" key="1">
    <source>
        <dbReference type="ARBA" id="ARBA00022737"/>
    </source>
</evidence>
<feature type="repeat" description="ANK" evidence="2">
    <location>
        <begin position="511"/>
        <end position="535"/>
    </location>
</feature>
<dbReference type="InterPro" id="IPR056884">
    <property type="entry name" value="NPHP3-like_N"/>
</dbReference>
<feature type="repeat" description="ANK" evidence="2">
    <location>
        <begin position="647"/>
        <end position="669"/>
    </location>
</feature>
<dbReference type="SMART" id="SM00248">
    <property type="entry name" value="ANK"/>
    <property type="match status" value="5"/>
</dbReference>
<reference evidence="6" key="1">
    <citation type="journal article" date="2023" name="Mol. Phylogenet. Evol.">
        <title>Genome-scale phylogeny and comparative genomics of the fungal order Sordariales.</title>
        <authorList>
            <person name="Hensen N."/>
            <person name="Bonometti L."/>
            <person name="Westerberg I."/>
            <person name="Brannstrom I.O."/>
            <person name="Guillou S."/>
            <person name="Cros-Aarteil S."/>
            <person name="Calhoun S."/>
            <person name="Haridas S."/>
            <person name="Kuo A."/>
            <person name="Mondo S."/>
            <person name="Pangilinan J."/>
            <person name="Riley R."/>
            <person name="LaButti K."/>
            <person name="Andreopoulos B."/>
            <person name="Lipzen A."/>
            <person name="Chen C."/>
            <person name="Yan M."/>
            <person name="Daum C."/>
            <person name="Ng V."/>
            <person name="Clum A."/>
            <person name="Steindorff A."/>
            <person name="Ohm R.A."/>
            <person name="Martin F."/>
            <person name="Silar P."/>
            <person name="Natvig D.O."/>
            <person name="Lalanne C."/>
            <person name="Gautier V."/>
            <person name="Ament-Velasquez S.L."/>
            <person name="Kruys A."/>
            <person name="Hutchinson M.I."/>
            <person name="Powell A.J."/>
            <person name="Barry K."/>
            <person name="Miller A.N."/>
            <person name="Grigoriev I.V."/>
            <person name="Debuchy R."/>
            <person name="Gladieux P."/>
            <person name="Hiltunen Thoren M."/>
            <person name="Johannesson H."/>
        </authorList>
    </citation>
    <scope>NUCLEOTIDE SEQUENCE [LARGE SCALE GENOMIC DNA]</scope>
    <source>
        <strain evidence="6">CBS 340.73</strain>
    </source>
</reference>
<dbReference type="InterPro" id="IPR036770">
    <property type="entry name" value="Ankyrin_rpt-contain_sf"/>
</dbReference>
<name>A0AAN6S079_9PEZI</name>
<dbReference type="InterPro" id="IPR027417">
    <property type="entry name" value="P-loop_NTPase"/>
</dbReference>
<dbReference type="PANTHER" id="PTHR10039">
    <property type="entry name" value="AMELOGENIN"/>
    <property type="match status" value="1"/>
</dbReference>
<protein>
    <submittedName>
        <fullName evidence="5">Uncharacterized protein</fullName>
    </submittedName>
</protein>
<dbReference type="AlphaFoldDB" id="A0AAN6S079"/>
<dbReference type="SUPFAM" id="SSF48403">
    <property type="entry name" value="Ankyrin repeat"/>
    <property type="match status" value="1"/>
</dbReference>
<accession>A0AAN6S079</accession>
<keyword evidence="6" id="KW-1185">Reference proteome</keyword>
<feature type="domain" description="Nephrocystin 3-like N-terminal" evidence="4">
    <location>
        <begin position="23"/>
        <end position="183"/>
    </location>
</feature>
<dbReference type="InterPro" id="IPR054471">
    <property type="entry name" value="GPIID_WHD"/>
</dbReference>
<dbReference type="PROSITE" id="PS50088">
    <property type="entry name" value="ANK_REPEAT"/>
    <property type="match status" value="5"/>
</dbReference>
<feature type="repeat" description="ANK" evidence="2">
    <location>
        <begin position="579"/>
        <end position="603"/>
    </location>
</feature>
<dbReference type="Pfam" id="PF24883">
    <property type="entry name" value="NPHP3_N"/>
    <property type="match status" value="1"/>
</dbReference>
<evidence type="ECO:0000259" key="4">
    <source>
        <dbReference type="Pfam" id="PF24883"/>
    </source>
</evidence>
<dbReference type="Pfam" id="PF22939">
    <property type="entry name" value="WHD_GPIID"/>
    <property type="match status" value="1"/>
</dbReference>
<sequence length="669" mass="75050">MEWLTQSDSALQQQDFLRRRQPGTGQWFLDSEEYRAWLQTAGETLFCPGIPGSGKTILTSIVVDDITTRFRNDDSVGIAYVYCNFRPADRQNTEDLVMSLLKQLAQGQPSLPESVKSLYDRHVKRQTRPSFDEISGAIQSVATIFSRVFLIIDALDECHQSKLLTEMFNLSAKRGANVFVTSRFIPEVTEMFDRRTYLEIRASKRDIEMYLEGNMPQKFHQLQDEIKTSISDAVDGMFRLADIYLRSLDDKITPREVRNALARLQKQSPGSGGDERIQILSQVYEHAMERIDGQMSGFKQLARSVLSWITCAKRPLTALELQHALAVNVGDTRLDEENLSRIEDMISVCAGLVTVDKESIVRFVHYTAQEYFQQTQQRWFSDANNHIASICVTYLSFIVFESGYCQSDDEFKERLRLNPFYDYAAHNWGYHARETLTLRGEVIDFLQDQKKVEASSQALSVVERESAYLNYSRASPRRMTGLHLAAYFGVEKAVNALLLTGKVDVNSKSNSGQTPLLYAAERGHEAVVKLLLDTGKVDINSKSNSGRTPLLYAAERGHEAVVKLLLDTGKVDIESKDDSGRTPLSWAAGSGHEAVVKLLLDTGKVDVESKDESGQTPLSWAAESGHEAVVKLLLDTGKVDINSKSTSGRTPLSYAAERGHEAVVKLLQV</sequence>
<evidence type="ECO:0000259" key="3">
    <source>
        <dbReference type="Pfam" id="PF22939"/>
    </source>
</evidence>
<dbReference type="Gene3D" id="1.25.40.20">
    <property type="entry name" value="Ankyrin repeat-containing domain"/>
    <property type="match status" value="2"/>
</dbReference>
<organism evidence="5 6">
    <name type="scientific">Diplogelasinospora grovesii</name>
    <dbReference type="NCBI Taxonomy" id="303347"/>
    <lineage>
        <taxon>Eukaryota</taxon>
        <taxon>Fungi</taxon>
        <taxon>Dikarya</taxon>
        <taxon>Ascomycota</taxon>
        <taxon>Pezizomycotina</taxon>
        <taxon>Sordariomycetes</taxon>
        <taxon>Sordariomycetidae</taxon>
        <taxon>Sordariales</taxon>
        <taxon>Diplogelasinosporaceae</taxon>
        <taxon>Diplogelasinospora</taxon>
    </lineage>
</organism>
<evidence type="ECO:0000313" key="6">
    <source>
        <dbReference type="Proteomes" id="UP001303473"/>
    </source>
</evidence>
<dbReference type="Proteomes" id="UP001303473">
    <property type="component" value="Unassembled WGS sequence"/>
</dbReference>
<dbReference type="Gene3D" id="3.40.50.300">
    <property type="entry name" value="P-loop containing nucleotide triphosphate hydrolases"/>
    <property type="match status" value="1"/>
</dbReference>
<dbReference type="EMBL" id="MU853931">
    <property type="protein sequence ID" value="KAK3935253.1"/>
    <property type="molecule type" value="Genomic_DNA"/>
</dbReference>
<evidence type="ECO:0000256" key="2">
    <source>
        <dbReference type="PROSITE-ProRule" id="PRU00023"/>
    </source>
</evidence>
<gene>
    <name evidence="5" type="ORF">QBC46DRAFT_462179</name>
</gene>
<feature type="repeat" description="ANK" evidence="2">
    <location>
        <begin position="613"/>
        <end position="637"/>
    </location>
</feature>
<keyword evidence="2" id="KW-0040">ANK repeat</keyword>
<keyword evidence="1" id="KW-0677">Repeat</keyword>
<dbReference type="InterPro" id="IPR002110">
    <property type="entry name" value="Ankyrin_rpt"/>
</dbReference>
<feature type="domain" description="GPI inositol-deacylase winged helix" evidence="3">
    <location>
        <begin position="294"/>
        <end position="374"/>
    </location>
</feature>
<dbReference type="PANTHER" id="PTHR10039:SF15">
    <property type="entry name" value="NACHT DOMAIN-CONTAINING PROTEIN"/>
    <property type="match status" value="1"/>
</dbReference>
<comment type="caution">
    <text evidence="5">The sequence shown here is derived from an EMBL/GenBank/DDBJ whole genome shotgun (WGS) entry which is preliminary data.</text>
</comment>
<proteinExistence type="predicted"/>
<dbReference type="PROSITE" id="PS50297">
    <property type="entry name" value="ANK_REP_REGION"/>
    <property type="match status" value="5"/>
</dbReference>
<dbReference type="Pfam" id="PF12796">
    <property type="entry name" value="Ank_2"/>
    <property type="match status" value="2"/>
</dbReference>
<feature type="repeat" description="ANK" evidence="2">
    <location>
        <begin position="545"/>
        <end position="569"/>
    </location>
</feature>
<dbReference type="SUPFAM" id="SSF52540">
    <property type="entry name" value="P-loop containing nucleoside triphosphate hydrolases"/>
    <property type="match status" value="1"/>
</dbReference>